<comment type="caution">
    <text evidence="1">The sequence shown here is derived from an EMBL/GenBank/DDBJ whole genome shotgun (WGS) entry which is preliminary data.</text>
</comment>
<evidence type="ECO:0000313" key="2">
    <source>
        <dbReference type="Proteomes" id="UP001162992"/>
    </source>
</evidence>
<sequence>MCVCLSLSAKECMYVREREREKKKNTRYLCKSTQYDALLLLSSNLSLALAFLVILALSSSSMAGNWCEYRNPDTDSQEDCHSNAALNYISQVLMDEECLDEHKCVFVESISYKAMEKVLAGILDNSSSSGCETASFADFHKFENEDEIEQQDTLTSQEMQQNEIDYFFREPPKGIAMDSEQYMKGNSFISTSLQYVPSSVEVSSKSFSIPRQFSPDSSQVLLDEFLAQGEVSVESSMKSSQVVRADISLFQGNINSDFSTHVYVDENHADQQSSESEALWSSDGNHHAEPERESMVLGDEAKSLPSAAGAQPNAVESSDPATTGLIPMLVKCAQALSTNDVEEARRLVTDIKRLSSPFGSWKQRLAHYFVEALAAKLSGNVALFYTSLTKYRPSVAEMLKTFCVYLDYTPYTKIPHFYATEIIVHACEGESRLHIIDFGIMYGIQWPCLIQALANRQGGPPRLRITGIDCPQPGFKPASRVDETGRWLAHFARLWGVPFEYHALAIKWENIQPASLHLRHDDEVLIVNCMLRLRHLTDETMMAESPRKIVLKKIRSMNPKIFVQGILSMENNSPFGFMNRFHESLDDYSNKFEAIDACISRDFSERFLMEQMYFGRAIINTLACEGLDRVERGEPYTRWQALTHRAGFRILPIHTSTFNKAKDLLKMFDKNFGMVEHGGWMLLGWKGRPTHCVSAWQI</sequence>
<accession>A0ACC2BKY0</accession>
<evidence type="ECO:0000313" key="1">
    <source>
        <dbReference type="EMBL" id="KAJ7530348.1"/>
    </source>
</evidence>
<organism evidence="1 2">
    <name type="scientific">Diphasiastrum complanatum</name>
    <name type="common">Issler's clubmoss</name>
    <name type="synonym">Lycopodium complanatum</name>
    <dbReference type="NCBI Taxonomy" id="34168"/>
    <lineage>
        <taxon>Eukaryota</taxon>
        <taxon>Viridiplantae</taxon>
        <taxon>Streptophyta</taxon>
        <taxon>Embryophyta</taxon>
        <taxon>Tracheophyta</taxon>
        <taxon>Lycopodiopsida</taxon>
        <taxon>Lycopodiales</taxon>
        <taxon>Lycopodiaceae</taxon>
        <taxon>Lycopodioideae</taxon>
        <taxon>Diphasiastrum</taxon>
    </lineage>
</organism>
<keyword evidence="2" id="KW-1185">Reference proteome</keyword>
<protein>
    <submittedName>
        <fullName evidence="1">Uncharacterized protein</fullName>
    </submittedName>
</protein>
<name>A0ACC2BKY0_DIPCM</name>
<gene>
    <name evidence="1" type="ORF">O6H91_15G090500</name>
</gene>
<dbReference type="Proteomes" id="UP001162992">
    <property type="component" value="Chromosome 15"/>
</dbReference>
<reference evidence="2" key="1">
    <citation type="journal article" date="2024" name="Proc. Natl. Acad. Sci. U.S.A.">
        <title>Extraordinary preservation of gene collinearity over three hundred million years revealed in homosporous lycophytes.</title>
        <authorList>
            <person name="Li C."/>
            <person name="Wickell D."/>
            <person name="Kuo L.Y."/>
            <person name="Chen X."/>
            <person name="Nie B."/>
            <person name="Liao X."/>
            <person name="Peng D."/>
            <person name="Ji J."/>
            <person name="Jenkins J."/>
            <person name="Williams M."/>
            <person name="Shu S."/>
            <person name="Plott C."/>
            <person name="Barry K."/>
            <person name="Rajasekar S."/>
            <person name="Grimwood J."/>
            <person name="Han X."/>
            <person name="Sun S."/>
            <person name="Hou Z."/>
            <person name="He W."/>
            <person name="Dai G."/>
            <person name="Sun C."/>
            <person name="Schmutz J."/>
            <person name="Leebens-Mack J.H."/>
            <person name="Li F.W."/>
            <person name="Wang L."/>
        </authorList>
    </citation>
    <scope>NUCLEOTIDE SEQUENCE [LARGE SCALE GENOMIC DNA]</scope>
    <source>
        <strain evidence="2">cv. PW_Plant_1</strain>
    </source>
</reference>
<dbReference type="EMBL" id="CM055106">
    <property type="protein sequence ID" value="KAJ7530348.1"/>
    <property type="molecule type" value="Genomic_DNA"/>
</dbReference>
<proteinExistence type="predicted"/>